<accession>A0A1L3ZV62</accession>
<evidence type="ECO:0000313" key="2">
    <source>
        <dbReference type="Proteomes" id="UP000182063"/>
    </source>
</evidence>
<dbReference type="AlphaFoldDB" id="A0A1L3ZV62"/>
<protein>
    <submittedName>
        <fullName evidence="1">Uncharacterized protein</fullName>
    </submittedName>
</protein>
<sequence length="80" mass="9175">MVGLLQKQSAHRSLDLTLIEIRLLRTQRINFMNYLSQPLRIFFGQRASRPDPRDGDGYRCREVRVGMARGVRFAGLGAAR</sequence>
<gene>
    <name evidence="1" type="ORF">BSL82_09655</name>
</gene>
<name>A0A1L3ZV62_9SPHN</name>
<dbReference type="EMBL" id="CP018221">
    <property type="protein sequence ID" value="API59546.1"/>
    <property type="molecule type" value="Genomic_DNA"/>
</dbReference>
<proteinExistence type="predicted"/>
<evidence type="ECO:0000313" key="1">
    <source>
        <dbReference type="EMBL" id="API59546.1"/>
    </source>
</evidence>
<dbReference type="KEGG" id="sphj:BSL82_09655"/>
<dbReference type="STRING" id="1921510.BSL82_09655"/>
<organism evidence="1 2">
    <name type="scientific">Tardibacter chloracetimidivorans</name>
    <dbReference type="NCBI Taxonomy" id="1921510"/>
    <lineage>
        <taxon>Bacteria</taxon>
        <taxon>Pseudomonadati</taxon>
        <taxon>Pseudomonadota</taxon>
        <taxon>Alphaproteobacteria</taxon>
        <taxon>Sphingomonadales</taxon>
        <taxon>Sphingomonadaceae</taxon>
        <taxon>Tardibacter</taxon>
    </lineage>
</organism>
<reference evidence="2" key="1">
    <citation type="submission" date="2016-11" db="EMBL/GenBank/DDBJ databases">
        <title>Complete Genome Sequence of alachlor-degrading Sphingomonas sp. strain JJ-A5.</title>
        <authorList>
            <person name="Lee H."/>
            <person name="Ka J.-O."/>
        </authorList>
    </citation>
    <scope>NUCLEOTIDE SEQUENCE [LARGE SCALE GENOMIC DNA]</scope>
    <source>
        <strain evidence="2">JJ-A5</strain>
    </source>
</reference>
<dbReference type="Proteomes" id="UP000182063">
    <property type="component" value="Chromosome"/>
</dbReference>
<keyword evidence="2" id="KW-1185">Reference proteome</keyword>